<reference evidence="1 2" key="1">
    <citation type="submission" date="2020-05" db="EMBL/GenBank/DDBJ databases">
        <authorList>
            <person name="Bohanan V.A."/>
            <person name="Brazelton B.R."/>
            <person name="Coffey L.M."/>
            <person name="Donovan A.R."/>
            <person name="Gales A.C."/>
            <person name="Glasscock A.J."/>
            <person name="Grill M."/>
            <person name="Harper M.C."/>
            <person name="Hollowell C.E."/>
            <person name="Liu T.Y."/>
            <person name="Mansour C."/>
            <person name="McDowell A.D."/>
            <person name="Miller T.E."/>
            <person name="Nash A.G."/>
            <person name="Seo J."/>
            <person name="Sherman Z.A."/>
            <person name="Albert R.M."/>
            <person name="Ayala A."/>
            <person name="Monti D.L."/>
            <person name="Garlena R.A."/>
            <person name="Russell D.A."/>
            <person name="Pope W.H."/>
            <person name="Jacobs-Sera D."/>
            <person name="Hatfull G.F."/>
        </authorList>
    </citation>
    <scope>NUCLEOTIDE SEQUENCE [LARGE SCALE GENOMIC DNA]</scope>
</reference>
<organism evidence="1 2">
    <name type="scientific">Arthrobacter phage Jinkies</name>
    <dbReference type="NCBI Taxonomy" id="2743903"/>
    <lineage>
        <taxon>Viruses</taxon>
        <taxon>Duplodnaviria</taxon>
        <taxon>Heunggongvirae</taxon>
        <taxon>Uroviricota</taxon>
        <taxon>Caudoviricetes</taxon>
        <taxon>Berryhillviridae</taxon>
        <taxon>Jinkiesvirus</taxon>
        <taxon>Jinkiesvirus jinkies</taxon>
    </lineage>
</organism>
<gene>
    <name evidence="1" type="primary">40</name>
    <name evidence="1" type="ORF">Jinkies_40</name>
</gene>
<proteinExistence type="predicted"/>
<sequence>MTRDEAYAACPADSYVEYYGGRWLIIPLAQVIQPPFFTCTPATLTERSAA</sequence>
<accession>A0A7S5WWF0</accession>
<dbReference type="EMBL" id="MT498043">
    <property type="protein sequence ID" value="QKY78988.1"/>
    <property type="molecule type" value="Genomic_DNA"/>
</dbReference>
<evidence type="ECO:0000313" key="1">
    <source>
        <dbReference type="EMBL" id="QKY78988.1"/>
    </source>
</evidence>
<dbReference type="Proteomes" id="UP000594363">
    <property type="component" value="Segment"/>
</dbReference>
<name>A0A7S5WWF0_9CAUD</name>
<keyword evidence="2" id="KW-1185">Reference proteome</keyword>
<protein>
    <submittedName>
        <fullName evidence="1">Uncharacterized protein</fullName>
    </submittedName>
</protein>
<evidence type="ECO:0000313" key="2">
    <source>
        <dbReference type="Proteomes" id="UP000594363"/>
    </source>
</evidence>